<dbReference type="PROSITE" id="PS50104">
    <property type="entry name" value="TIR"/>
    <property type="match status" value="1"/>
</dbReference>
<dbReference type="Proteomes" id="UP000682877">
    <property type="component" value="Chromosome 8"/>
</dbReference>
<keyword evidence="3" id="KW-1185">Reference proteome</keyword>
<dbReference type="EMBL" id="LR999458">
    <property type="protein sequence ID" value="CAE6218544.1"/>
    <property type="molecule type" value="Genomic_DNA"/>
</dbReference>
<accession>A0A8S2AW07</accession>
<proteinExistence type="predicted"/>
<feature type="domain" description="TIR" evidence="1">
    <location>
        <begin position="15"/>
        <end position="168"/>
    </location>
</feature>
<evidence type="ECO:0000313" key="3">
    <source>
        <dbReference type="Proteomes" id="UP000682877"/>
    </source>
</evidence>
<dbReference type="SMART" id="SM00255">
    <property type="entry name" value="TIR"/>
    <property type="match status" value="1"/>
</dbReference>
<dbReference type="SUPFAM" id="SSF52200">
    <property type="entry name" value="Toll/Interleukin receptor TIR domain"/>
    <property type="match status" value="1"/>
</dbReference>
<dbReference type="Pfam" id="PF01582">
    <property type="entry name" value="TIR"/>
    <property type="match status" value="1"/>
</dbReference>
<dbReference type="SUPFAM" id="SSF52540">
    <property type="entry name" value="P-loop containing nucleoside triphosphate hydrolases"/>
    <property type="match status" value="1"/>
</dbReference>
<dbReference type="InterPro" id="IPR027417">
    <property type="entry name" value="P-loop_NTPase"/>
</dbReference>
<dbReference type="InterPro" id="IPR000157">
    <property type="entry name" value="TIR_dom"/>
</dbReference>
<gene>
    <name evidence="2" type="ORF">AARE701A_LOCUS20483</name>
</gene>
<dbReference type="InterPro" id="IPR002182">
    <property type="entry name" value="NB-ARC"/>
</dbReference>
<name>A0A8S2AW07_ARAAE</name>
<dbReference type="GO" id="GO:0006952">
    <property type="term" value="P:defense response"/>
    <property type="evidence" value="ECO:0007669"/>
    <property type="project" value="InterPro"/>
</dbReference>
<dbReference type="Gene3D" id="3.40.50.300">
    <property type="entry name" value="P-loop containing nucleotide triphosphate hydrolases"/>
    <property type="match status" value="1"/>
</dbReference>
<protein>
    <recommendedName>
        <fullName evidence="1">TIR domain-containing protein</fullName>
    </recommendedName>
</protein>
<dbReference type="PANTHER" id="PTHR11017:SF412">
    <property type="entry name" value="DISEASE RESISTANCE PROTEIN (TIR-NBS-LRR CLASS)"/>
    <property type="match status" value="1"/>
</dbReference>
<evidence type="ECO:0000259" key="1">
    <source>
        <dbReference type="PROSITE" id="PS50104"/>
    </source>
</evidence>
<dbReference type="PANTHER" id="PTHR11017">
    <property type="entry name" value="LEUCINE-RICH REPEAT-CONTAINING PROTEIN"/>
    <property type="match status" value="1"/>
</dbReference>
<dbReference type="PRINTS" id="PR00364">
    <property type="entry name" value="DISEASERSIST"/>
</dbReference>
<evidence type="ECO:0000313" key="2">
    <source>
        <dbReference type="EMBL" id="CAE6218544.1"/>
    </source>
</evidence>
<dbReference type="Gene3D" id="3.40.50.10140">
    <property type="entry name" value="Toll/interleukin-1 receptor homology (TIR) domain"/>
    <property type="match status" value="1"/>
</dbReference>
<dbReference type="InterPro" id="IPR035897">
    <property type="entry name" value="Toll_tir_struct_dom_sf"/>
</dbReference>
<dbReference type="InterPro" id="IPR044974">
    <property type="entry name" value="Disease_R_plants"/>
</dbReference>
<dbReference type="GO" id="GO:0043531">
    <property type="term" value="F:ADP binding"/>
    <property type="evidence" value="ECO:0007669"/>
    <property type="project" value="InterPro"/>
</dbReference>
<sequence length="600" mass="69177">MDNNNNNNHNRNDEVNHTVYISFNKNDSSVSSFISYLIAAFNRQGIISAFVDGKSSHDEAVEREMGPEEFSKLRVVVVVFSKNYAFHVSFLEKQILEYSYRNNNDFVVVPVFYGVSVSSVKQHMERFGDKFDAVQRSMIKWRPGHEYDCKRSESEFLEEIAKDVFEQLYPTEEIGIQSLLKEIVENYLCNQPWGIRTIGIFGEPGIGKTTLATAFFRRISHGYDDSCFIKDFHTEYTEKRLEYLPPKYLGKTSMEKFDLKSFDSQPSHRKKWVLVALDDVQNAQDAKSFLGGYDKFGPGSLIIITSRNRKILEQCHMNKIYELKGLNDEDALKLFTRCAFGNGVIEQNLLDLSKRVVEYSDGNPRTLRSFAEELKGEAVEKISWTFPDDCDVFVADDGSCDTEKNTYLRIVPCEEDDEVHENKELQSDHNAVLASRDSNTIILTPSDLSAECEFRCYSQKNPGFGLYNRISKSLPSNLKVYRLDYNSLMRSLYEHLHQKHHVLLQGFAGGLQKRWKSFSNSHDHDQLEHHLQLLLNLSGGCVVTKICLEVVRKNRESNAQEENKFLTHVDETYELQGLYNKEDDMKLFRRCDFGKDVDSA</sequence>
<dbReference type="AlphaFoldDB" id="A0A8S2AW07"/>
<reference evidence="2" key="1">
    <citation type="submission" date="2021-01" db="EMBL/GenBank/DDBJ databases">
        <authorList>
            <person name="Bezrukov I."/>
        </authorList>
    </citation>
    <scope>NUCLEOTIDE SEQUENCE</scope>
</reference>
<dbReference type="GO" id="GO:0007165">
    <property type="term" value="P:signal transduction"/>
    <property type="evidence" value="ECO:0007669"/>
    <property type="project" value="InterPro"/>
</dbReference>
<dbReference type="Pfam" id="PF00931">
    <property type="entry name" value="NB-ARC"/>
    <property type="match status" value="1"/>
</dbReference>
<organism evidence="2 3">
    <name type="scientific">Arabidopsis arenosa</name>
    <name type="common">Sand rock-cress</name>
    <name type="synonym">Cardaminopsis arenosa</name>
    <dbReference type="NCBI Taxonomy" id="38785"/>
    <lineage>
        <taxon>Eukaryota</taxon>
        <taxon>Viridiplantae</taxon>
        <taxon>Streptophyta</taxon>
        <taxon>Embryophyta</taxon>
        <taxon>Tracheophyta</taxon>
        <taxon>Spermatophyta</taxon>
        <taxon>Magnoliopsida</taxon>
        <taxon>eudicotyledons</taxon>
        <taxon>Gunneridae</taxon>
        <taxon>Pentapetalae</taxon>
        <taxon>rosids</taxon>
        <taxon>malvids</taxon>
        <taxon>Brassicales</taxon>
        <taxon>Brassicaceae</taxon>
        <taxon>Camelineae</taxon>
        <taxon>Arabidopsis</taxon>
    </lineage>
</organism>